<reference evidence="1 2" key="1">
    <citation type="journal article" date="2016" name="Mol. Biol. Evol.">
        <title>Comparative Genomics of Early-Diverging Mushroom-Forming Fungi Provides Insights into the Origins of Lignocellulose Decay Capabilities.</title>
        <authorList>
            <person name="Nagy L.G."/>
            <person name="Riley R."/>
            <person name="Tritt A."/>
            <person name="Adam C."/>
            <person name="Daum C."/>
            <person name="Floudas D."/>
            <person name="Sun H."/>
            <person name="Yadav J.S."/>
            <person name="Pangilinan J."/>
            <person name="Larsson K.H."/>
            <person name="Matsuura K."/>
            <person name="Barry K."/>
            <person name="Labutti K."/>
            <person name="Kuo R."/>
            <person name="Ohm R.A."/>
            <person name="Bhattacharya S.S."/>
            <person name="Shirouzu T."/>
            <person name="Yoshinaga Y."/>
            <person name="Martin F.M."/>
            <person name="Grigoriev I.V."/>
            <person name="Hibbett D.S."/>
        </authorList>
    </citation>
    <scope>NUCLEOTIDE SEQUENCE [LARGE SCALE GENOMIC DNA]</scope>
    <source>
        <strain evidence="1 2">HHB14362 ss-1</strain>
    </source>
</reference>
<dbReference type="Proteomes" id="UP000076761">
    <property type="component" value="Unassembled WGS sequence"/>
</dbReference>
<organism evidence="1 2">
    <name type="scientific">Neolentinus lepideus HHB14362 ss-1</name>
    <dbReference type="NCBI Taxonomy" id="1314782"/>
    <lineage>
        <taxon>Eukaryota</taxon>
        <taxon>Fungi</taxon>
        <taxon>Dikarya</taxon>
        <taxon>Basidiomycota</taxon>
        <taxon>Agaricomycotina</taxon>
        <taxon>Agaricomycetes</taxon>
        <taxon>Gloeophyllales</taxon>
        <taxon>Gloeophyllaceae</taxon>
        <taxon>Neolentinus</taxon>
    </lineage>
</organism>
<evidence type="ECO:0000313" key="1">
    <source>
        <dbReference type="EMBL" id="KZT25522.1"/>
    </source>
</evidence>
<proteinExistence type="predicted"/>
<sequence length="162" mass="17221">MSSVKFFLDSSNVLNKLSSAGKLSVPSGSACSAAPTAAGSPPTRPGTFAGFILIRRPIRHRKLLIFTEQIVFCCPTLVEDAVKFAVVESSWEPSECTVESGADGDVVNRDEGQTWLPVGLATVGLGRPSLAVDEVFRELVGEIRGIREATSGTRALPQPQYA</sequence>
<name>A0A165SQQ4_9AGAM</name>
<gene>
    <name evidence="1" type="ORF">NEOLEDRAFT_1133501</name>
</gene>
<dbReference type="InParanoid" id="A0A165SQQ4"/>
<keyword evidence="2" id="KW-1185">Reference proteome</keyword>
<accession>A0A165SQQ4</accession>
<evidence type="ECO:0000313" key="2">
    <source>
        <dbReference type="Proteomes" id="UP000076761"/>
    </source>
</evidence>
<dbReference type="AlphaFoldDB" id="A0A165SQQ4"/>
<dbReference type="EMBL" id="KV425571">
    <property type="protein sequence ID" value="KZT25522.1"/>
    <property type="molecule type" value="Genomic_DNA"/>
</dbReference>
<protein>
    <submittedName>
        <fullName evidence="1">Uncharacterized protein</fullName>
    </submittedName>
</protein>